<keyword evidence="8" id="KW-1185">Reference proteome</keyword>
<dbReference type="KEGG" id="dpp:DICPUDRAFT_79631"/>
<dbReference type="CDD" id="cd09322">
    <property type="entry name" value="TDT_TehA_like"/>
    <property type="match status" value="1"/>
</dbReference>
<comment type="subcellular location">
    <subcellularLocation>
        <location evidence="1">Membrane</location>
        <topology evidence="1">Multi-pass membrane protein</topology>
    </subcellularLocation>
</comment>
<gene>
    <name evidence="7" type="ORF">DICPUDRAFT_79631</name>
</gene>
<dbReference type="GeneID" id="10499466"/>
<evidence type="ECO:0000256" key="2">
    <source>
        <dbReference type="ARBA" id="ARBA00022692"/>
    </source>
</evidence>
<evidence type="ECO:0000259" key="6">
    <source>
        <dbReference type="PROSITE" id="PS50186"/>
    </source>
</evidence>
<dbReference type="OrthoDB" id="23521at2759"/>
<dbReference type="Gene3D" id="1.50.10.150">
    <property type="entry name" value="Voltage-dependent anion channel"/>
    <property type="match status" value="1"/>
</dbReference>
<feature type="transmembrane region" description="Helical" evidence="5">
    <location>
        <begin position="307"/>
        <end position="332"/>
    </location>
</feature>
<dbReference type="VEuPathDB" id="AmoebaDB:DICPUDRAFT_79631"/>
<evidence type="ECO:0000256" key="1">
    <source>
        <dbReference type="ARBA" id="ARBA00004141"/>
    </source>
</evidence>
<evidence type="ECO:0000313" key="8">
    <source>
        <dbReference type="Proteomes" id="UP000001064"/>
    </source>
</evidence>
<keyword evidence="3 5" id="KW-1133">Transmembrane helix</keyword>
<dbReference type="EMBL" id="GL871090">
    <property type="protein sequence ID" value="EGC34623.1"/>
    <property type="molecule type" value="Genomic_DNA"/>
</dbReference>
<name>F0ZN59_DICPU</name>
<organism evidence="7 8">
    <name type="scientific">Dictyostelium purpureum</name>
    <name type="common">Slime mold</name>
    <dbReference type="NCBI Taxonomy" id="5786"/>
    <lineage>
        <taxon>Eukaryota</taxon>
        <taxon>Amoebozoa</taxon>
        <taxon>Evosea</taxon>
        <taxon>Eumycetozoa</taxon>
        <taxon>Dictyostelia</taxon>
        <taxon>Dictyosteliales</taxon>
        <taxon>Dictyosteliaceae</taxon>
        <taxon>Dictyostelium</taxon>
    </lineage>
</organism>
<protein>
    <recommendedName>
        <fullName evidence="6">DEP domain-containing protein</fullName>
    </recommendedName>
</protein>
<dbReference type="GO" id="GO:0035556">
    <property type="term" value="P:intracellular signal transduction"/>
    <property type="evidence" value="ECO:0007669"/>
    <property type="project" value="InterPro"/>
</dbReference>
<dbReference type="GO" id="GO:0005886">
    <property type="term" value="C:plasma membrane"/>
    <property type="evidence" value="ECO:0000318"/>
    <property type="project" value="GO_Central"/>
</dbReference>
<reference evidence="8" key="1">
    <citation type="journal article" date="2011" name="Genome Biol.">
        <title>Comparative genomics of the social amoebae Dictyostelium discoideum and Dictyostelium purpureum.</title>
        <authorList>
            <consortium name="US DOE Joint Genome Institute (JGI-PGF)"/>
            <person name="Sucgang R."/>
            <person name="Kuo A."/>
            <person name="Tian X."/>
            <person name="Salerno W."/>
            <person name="Parikh A."/>
            <person name="Feasley C.L."/>
            <person name="Dalin E."/>
            <person name="Tu H."/>
            <person name="Huang E."/>
            <person name="Barry K."/>
            <person name="Lindquist E."/>
            <person name="Shapiro H."/>
            <person name="Bruce D."/>
            <person name="Schmutz J."/>
            <person name="Salamov A."/>
            <person name="Fey P."/>
            <person name="Gaudet P."/>
            <person name="Anjard C."/>
            <person name="Babu M.M."/>
            <person name="Basu S."/>
            <person name="Bushmanova Y."/>
            <person name="van der Wel H."/>
            <person name="Katoh-Kurasawa M."/>
            <person name="Dinh C."/>
            <person name="Coutinho P.M."/>
            <person name="Saito T."/>
            <person name="Elias M."/>
            <person name="Schaap P."/>
            <person name="Kay R.R."/>
            <person name="Henrissat B."/>
            <person name="Eichinger L."/>
            <person name="Rivero F."/>
            <person name="Putnam N.H."/>
            <person name="West C.M."/>
            <person name="Loomis W.F."/>
            <person name="Chisholm R.L."/>
            <person name="Shaulsky G."/>
            <person name="Strassmann J.E."/>
            <person name="Queller D.C."/>
            <person name="Kuspa A."/>
            <person name="Grigoriev I.V."/>
        </authorList>
    </citation>
    <scope>NUCLEOTIDE SEQUENCE [LARGE SCALE GENOMIC DNA]</scope>
    <source>
        <strain evidence="8">QSDP1</strain>
    </source>
</reference>
<dbReference type="InterPro" id="IPR038665">
    <property type="entry name" value="Voltage-dep_anion_channel_sf"/>
</dbReference>
<feature type="transmembrane region" description="Helical" evidence="5">
    <location>
        <begin position="436"/>
        <end position="457"/>
    </location>
</feature>
<dbReference type="FunCoup" id="F0ZN59">
    <property type="interactions" value="786"/>
</dbReference>
<dbReference type="InterPro" id="IPR000591">
    <property type="entry name" value="DEP_dom"/>
</dbReference>
<dbReference type="FunFam" id="1.50.10.150:FF:000011">
    <property type="entry name" value="Uncharacterized protein"/>
    <property type="match status" value="1"/>
</dbReference>
<dbReference type="Proteomes" id="UP000001064">
    <property type="component" value="Unassembled WGS sequence"/>
</dbReference>
<feature type="domain" description="DEP" evidence="6">
    <location>
        <begin position="47"/>
        <end position="121"/>
    </location>
</feature>
<dbReference type="InterPro" id="IPR004695">
    <property type="entry name" value="SLAC1/Mae1/Ssu1/TehA"/>
</dbReference>
<dbReference type="InParanoid" id="F0ZN59"/>
<feature type="transmembrane region" description="Helical" evidence="5">
    <location>
        <begin position="501"/>
        <end position="522"/>
    </location>
</feature>
<evidence type="ECO:0000256" key="3">
    <source>
        <dbReference type="ARBA" id="ARBA00022989"/>
    </source>
</evidence>
<dbReference type="PANTHER" id="PTHR37955:SF1">
    <property type="entry name" value="DEP DOMAIN-CONTAINING PROTEIN"/>
    <property type="match status" value="1"/>
</dbReference>
<dbReference type="InterPro" id="IPR052951">
    <property type="entry name" value="Tellurite_res_ion_channel"/>
</dbReference>
<accession>F0ZN59</accession>
<dbReference type="STRING" id="5786.F0ZN59"/>
<feature type="transmembrane region" description="Helical" evidence="5">
    <location>
        <begin position="405"/>
        <end position="424"/>
    </location>
</feature>
<feature type="transmembrane region" description="Helical" evidence="5">
    <location>
        <begin position="560"/>
        <end position="583"/>
    </location>
</feature>
<feature type="transmembrane region" description="Helical" evidence="5">
    <location>
        <begin position="534"/>
        <end position="554"/>
    </location>
</feature>
<evidence type="ECO:0000256" key="5">
    <source>
        <dbReference type="SAM" id="Phobius"/>
    </source>
</evidence>
<keyword evidence="4 5" id="KW-0472">Membrane</keyword>
<dbReference type="Pfam" id="PF03595">
    <property type="entry name" value="SLAC1"/>
    <property type="match status" value="1"/>
</dbReference>
<proteinExistence type="predicted"/>
<evidence type="ECO:0000313" key="7">
    <source>
        <dbReference type="EMBL" id="EGC34623.1"/>
    </source>
</evidence>
<dbReference type="AlphaFoldDB" id="F0ZN59"/>
<feature type="transmembrane region" description="Helical" evidence="5">
    <location>
        <begin position="375"/>
        <end position="393"/>
    </location>
</feature>
<dbReference type="RefSeq" id="XP_003288848.1">
    <property type="nucleotide sequence ID" value="XM_003288800.1"/>
</dbReference>
<dbReference type="eggNOG" id="ENOG502RDR8">
    <property type="taxonomic scope" value="Eukaryota"/>
</dbReference>
<dbReference type="GO" id="GO:0046583">
    <property type="term" value="F:monoatomic cation efflux transmembrane transporter activity"/>
    <property type="evidence" value="ECO:0000318"/>
    <property type="project" value="GO_Central"/>
</dbReference>
<evidence type="ECO:0000256" key="4">
    <source>
        <dbReference type="ARBA" id="ARBA00023136"/>
    </source>
</evidence>
<keyword evidence="2 5" id="KW-0812">Transmembrane</keyword>
<dbReference type="OMA" id="MENETIE"/>
<feature type="transmembrane region" description="Helical" evidence="5">
    <location>
        <begin position="276"/>
        <end position="295"/>
    </location>
</feature>
<dbReference type="CDD" id="cd04371">
    <property type="entry name" value="DEP"/>
    <property type="match status" value="1"/>
</dbReference>
<dbReference type="PROSITE" id="PS50186">
    <property type="entry name" value="DEP"/>
    <property type="match status" value="1"/>
</dbReference>
<dbReference type="PANTHER" id="PTHR37955">
    <property type="entry name" value="TELLURITE RESISTANCE PROTEIN TEHA"/>
    <property type="match status" value="1"/>
</dbReference>
<sequence>MILIKREYYILLYSLYKIILNRLPQTHKKRKSYSETNPFYQDQQGNIKYFFYGYEVIEWILKSNINTITRAKAVAIAQSILSLFIITDPKINDSEYLNKNLPISKKKMIFSDDRTCYSLINNNNISTFENYNKYLYGMYMKIKFVCPNPYYCIQTVFSIYPTTQPQNINNNNNIQNIDNNSYSFENECSIITKPLSPQVSPLSINEIYTDKKKEISPNAINENLDYNIQEGVIEMENISQYRQQQESDESKFSIIIGYKDVDEDDFNISNYRWTKYFSVLVYLVIVSTAGLGLQWHLIKEVYNIPSIIYIVIGILATFLWVSATILFLYCFISNFNNSMVDLRNGIFSTIYNTAPLSLFQVSDISIFANKTLAKVIFWSSFGLYSVTLLFLYTHFVLRFIRKKPISITPSFIFSGGCFVIVASVSKHLGYTSMVWFSYGFGSIVCIIIHAVIIYQYIAKARKGSFLPIESIPSQPVFISYSSLLCSTLISIQEGVTIWGRLVYLFVFLNIVLVFIVWIVTIIKAPKLYVPPFNLGMWGFSFPSTSFSVCAILYYKYNTFLITKIFSLFTITINNLIYIALLIFTIAHITKKNLFIVSKFNKTTFLSPKFNKKQPQ</sequence>